<evidence type="ECO:0000313" key="2">
    <source>
        <dbReference type="Proteomes" id="UP000585836"/>
    </source>
</evidence>
<dbReference type="EMBL" id="JACHJK010000013">
    <property type="protein sequence ID" value="MBB5930711.1"/>
    <property type="molecule type" value="Genomic_DNA"/>
</dbReference>
<proteinExistence type="predicted"/>
<comment type="caution">
    <text evidence="1">The sequence shown here is derived from an EMBL/GenBank/DDBJ whole genome shotgun (WGS) entry which is preliminary data.</text>
</comment>
<gene>
    <name evidence="1" type="ORF">FHS34_006218</name>
</gene>
<accession>A0A7W9PZN1</accession>
<dbReference type="Proteomes" id="UP000585836">
    <property type="component" value="Unassembled WGS sequence"/>
</dbReference>
<evidence type="ECO:0000313" key="1">
    <source>
        <dbReference type="EMBL" id="MBB5930711.1"/>
    </source>
</evidence>
<dbReference type="AlphaFoldDB" id="A0A7W9PZN1"/>
<organism evidence="1 2">
    <name type="scientific">Streptomyces echinatus</name>
    <dbReference type="NCBI Taxonomy" id="67293"/>
    <lineage>
        <taxon>Bacteria</taxon>
        <taxon>Bacillati</taxon>
        <taxon>Actinomycetota</taxon>
        <taxon>Actinomycetes</taxon>
        <taxon>Kitasatosporales</taxon>
        <taxon>Streptomycetaceae</taxon>
        <taxon>Streptomyces</taxon>
    </lineage>
</organism>
<reference evidence="1 2" key="1">
    <citation type="submission" date="2020-08" db="EMBL/GenBank/DDBJ databases">
        <title>Genomic Encyclopedia of Type Strains, Phase III (KMG-III): the genomes of soil and plant-associated and newly described type strains.</title>
        <authorList>
            <person name="Whitman W."/>
        </authorList>
    </citation>
    <scope>NUCLEOTIDE SEQUENCE [LARGE SCALE GENOMIC DNA]</scope>
    <source>
        <strain evidence="1 2">CECT 3313</strain>
    </source>
</reference>
<keyword evidence="2" id="KW-1185">Reference proteome</keyword>
<protein>
    <submittedName>
        <fullName evidence="1">Uncharacterized protein</fullName>
    </submittedName>
</protein>
<name>A0A7W9PZN1_9ACTN</name>
<sequence length="36" mass="3511">MGHGGLAADVPGRVPRGAVGLLAQFPAPRRGVSVGS</sequence>